<dbReference type="GO" id="GO:0015031">
    <property type="term" value="P:protein transport"/>
    <property type="evidence" value="ECO:0007669"/>
    <property type="project" value="UniProtKB-KW"/>
</dbReference>
<keyword evidence="6" id="KW-0963">Cytoplasm</keyword>
<evidence type="ECO:0000256" key="9">
    <source>
        <dbReference type="ARBA" id="ARBA00023006"/>
    </source>
</evidence>
<protein>
    <recommendedName>
        <fullName evidence="17">RB1-inducible coiled-coil protein 1</fullName>
    </recommendedName>
    <alternativeName>
        <fullName evidence="18">FAK family kinase-interacting protein of 200 kDa</fullName>
    </alternativeName>
</protein>
<evidence type="ECO:0000256" key="15">
    <source>
        <dbReference type="ARBA" id="ARBA00023306"/>
    </source>
</evidence>
<evidence type="ECO:0000256" key="11">
    <source>
        <dbReference type="ARBA" id="ARBA00023054"/>
    </source>
</evidence>
<feature type="region of interest" description="Disordered" evidence="20">
    <location>
        <begin position="215"/>
        <end position="234"/>
    </location>
</feature>
<keyword evidence="12" id="KW-0804">Transcription</keyword>
<dbReference type="GO" id="GO:0034727">
    <property type="term" value="P:piecemeal microautophagy of the nucleus"/>
    <property type="evidence" value="ECO:0007669"/>
    <property type="project" value="TreeGrafter"/>
</dbReference>
<evidence type="ECO:0000256" key="7">
    <source>
        <dbReference type="ARBA" id="ARBA00022553"/>
    </source>
</evidence>
<name>A0A9P0H2Y4_NEZVI</name>
<feature type="domain" description="Autophagy-related protein 11 C-terminal" evidence="22">
    <location>
        <begin position="981"/>
        <end position="1086"/>
    </location>
</feature>
<keyword evidence="7" id="KW-0597">Phosphoprotein</keyword>
<evidence type="ECO:0000256" key="2">
    <source>
        <dbReference type="ARBA" id="ARBA00004329"/>
    </source>
</evidence>
<evidence type="ECO:0000256" key="12">
    <source>
        <dbReference type="ARBA" id="ARBA00023163"/>
    </source>
</evidence>
<dbReference type="OrthoDB" id="447953at2759"/>
<evidence type="ECO:0000256" key="10">
    <source>
        <dbReference type="ARBA" id="ARBA00023015"/>
    </source>
</evidence>
<sequence length="1103" mass="125145">MMLYIFLVDTGNMLSVDMNLALEDCIVLKEAIKKITGIPVDKQVLLASGGESLEHNVRVCSYSAGTDTNPIYLFSKESIDATSPPLASIDSIPNADLKEEVDASLNLPPTIQTVNMRCQLAQQICEQAKQISWVCDKLIHEQHLQHQGWAAVMANLEDVTAEFSNRNAIFEAAYTQYLETRPQYLEMLDNFSNDIGFLSQIPILPVLTETMGEVTNEEPSIEGSEKNQATSTEGKKKIPTTLLEWVSEKDSQFSVDRIAELCRKGLEQFNETILEGLKSDAEYPLNNVKGLKVGKFDVIIMEEIKTEVKTALEISKKCHYREIKGLGERLFGLDKLKVEAKKLYQEQVDLAQAFVHNQLRANNLGDASILPDLCASHKKQLMVMLKNHMQLRDLKRRIYKAKQELVINLHHRLKWVMFTECRINELEMKLMMYRECLKRLRKHLTILQQLHMAPSVYMTAVSEVVRRRDFSQAFLVWANDLACQLCAIYSEEVARRKNFHSQFEGHFLSSLFPGLEDMPPSFATQPPEPFDDCLPKLTVEDIETLKTQLPRLELLVSVPDTSSITQFFFSRSSTNLRPEPPNPTASIEDRIVEAVTAAGLSSNLDPALLQPATECSQSLVQSATTTTQPISSDRHKNILYRGFESETDTEEFEKFVQSPGDACVEKQLDPINHDKEEVICAKREADTKELQNRLDRMGSTVGEAMAGLKTDVGDLKQWILCERTELECLISQIHEAWSRQHDSLLKEIDEKKWALEKLNQSRDKLAKELSRLQEEIKVKEKMRTQDSKPAAVLKKTNVDPKPRHATRSVSESHIGFAEGPRLELKDHDEIVARLKEQLAIERERAVQEERMRCEARLNQQLAQAAIKADADKQALFNESFRRFFDKKFESMRSLSQDFDLNRSDLFGDPSMFSDTMMKTPSTVEEKINKIDLVRSMALSSSPKSRQKEASPSSSIVTIESNQSLVRDAATSPEPSPRKSRVSKEKLSESTNSLIQQGKISVGSCNEGDIVLVIWDENFGTYTILQETSSYTYFLHLDSLCLLGLRANPRKQYVIGEVVNKEYCQAKKAENRYNVPVGSRFYRVRVRPLHVKGHSASQHAHSSS</sequence>
<dbReference type="GO" id="GO:0031090">
    <property type="term" value="C:organelle membrane"/>
    <property type="evidence" value="ECO:0007669"/>
    <property type="project" value="UniProtKB-ARBA"/>
</dbReference>
<evidence type="ECO:0000256" key="1">
    <source>
        <dbReference type="ARBA" id="ARBA00004123"/>
    </source>
</evidence>
<feature type="region of interest" description="Disordered" evidence="20">
    <location>
        <begin position="963"/>
        <end position="988"/>
    </location>
</feature>
<evidence type="ECO:0000256" key="13">
    <source>
        <dbReference type="ARBA" id="ARBA00023228"/>
    </source>
</evidence>
<evidence type="ECO:0000256" key="18">
    <source>
        <dbReference type="ARBA" id="ARBA00080154"/>
    </source>
</evidence>
<keyword evidence="24" id="KW-1185">Reference proteome</keyword>
<keyword evidence="9" id="KW-0072">Autophagy</keyword>
<dbReference type="GO" id="GO:0005829">
    <property type="term" value="C:cytosol"/>
    <property type="evidence" value="ECO:0007669"/>
    <property type="project" value="UniProtKB-SubCell"/>
</dbReference>
<evidence type="ECO:0000259" key="22">
    <source>
        <dbReference type="Pfam" id="PF10377"/>
    </source>
</evidence>
<dbReference type="GO" id="GO:0034517">
    <property type="term" value="P:ribophagy"/>
    <property type="evidence" value="ECO:0007669"/>
    <property type="project" value="TreeGrafter"/>
</dbReference>
<evidence type="ECO:0000256" key="17">
    <source>
        <dbReference type="ARBA" id="ARBA00069790"/>
    </source>
</evidence>
<organism evidence="23 24">
    <name type="scientific">Nezara viridula</name>
    <name type="common">Southern green stink bug</name>
    <name type="synonym">Cimex viridulus</name>
    <dbReference type="NCBI Taxonomy" id="85310"/>
    <lineage>
        <taxon>Eukaryota</taxon>
        <taxon>Metazoa</taxon>
        <taxon>Ecdysozoa</taxon>
        <taxon>Arthropoda</taxon>
        <taxon>Hexapoda</taxon>
        <taxon>Insecta</taxon>
        <taxon>Pterygota</taxon>
        <taxon>Neoptera</taxon>
        <taxon>Paraneoptera</taxon>
        <taxon>Hemiptera</taxon>
        <taxon>Heteroptera</taxon>
        <taxon>Panheteroptera</taxon>
        <taxon>Pentatomomorpha</taxon>
        <taxon>Pentatomoidea</taxon>
        <taxon>Pentatomidae</taxon>
        <taxon>Pentatominae</taxon>
        <taxon>Nezara</taxon>
    </lineage>
</organism>
<keyword evidence="13" id="KW-0458">Lysosome</keyword>
<dbReference type="EMBL" id="OV725077">
    <property type="protein sequence ID" value="CAH1390767.1"/>
    <property type="molecule type" value="Genomic_DNA"/>
</dbReference>
<dbReference type="Gene3D" id="3.10.20.90">
    <property type="entry name" value="Phosphatidylinositol 3-kinase Catalytic Subunit, Chain A, domain 1"/>
    <property type="match status" value="1"/>
</dbReference>
<dbReference type="GO" id="GO:0061709">
    <property type="term" value="P:reticulophagy"/>
    <property type="evidence" value="ECO:0007669"/>
    <property type="project" value="TreeGrafter"/>
</dbReference>
<proteinExistence type="predicted"/>
<comment type="subcellular location">
    <subcellularLocation>
        <location evidence="4">Cytoplasm</location>
        <location evidence="4">Cytosol</location>
    </subcellularLocation>
    <subcellularLocation>
        <location evidence="3">Lysosome</location>
    </subcellularLocation>
    <subcellularLocation>
        <location evidence="1">Nucleus</location>
    </subcellularLocation>
    <subcellularLocation>
        <location evidence="2">Preautophagosomal structure</location>
    </subcellularLocation>
</comment>
<dbReference type="GO" id="GO:0061723">
    <property type="term" value="P:glycophagy"/>
    <property type="evidence" value="ECO:0007669"/>
    <property type="project" value="TreeGrafter"/>
</dbReference>
<accession>A0A9P0H2Y4</accession>
<evidence type="ECO:0000256" key="6">
    <source>
        <dbReference type="ARBA" id="ARBA00022490"/>
    </source>
</evidence>
<evidence type="ECO:0000256" key="20">
    <source>
        <dbReference type="SAM" id="MobiDB-lite"/>
    </source>
</evidence>
<dbReference type="FunFam" id="3.10.20.90:FF:000049">
    <property type="entry name" value="RB1-inducible coiled-coil protein 1 isoform X1"/>
    <property type="match status" value="1"/>
</dbReference>
<dbReference type="GO" id="GO:0005764">
    <property type="term" value="C:lysosome"/>
    <property type="evidence" value="ECO:0007669"/>
    <property type="project" value="UniProtKB-SubCell"/>
</dbReference>
<evidence type="ECO:0000256" key="3">
    <source>
        <dbReference type="ARBA" id="ARBA00004371"/>
    </source>
</evidence>
<evidence type="ECO:0000259" key="21">
    <source>
        <dbReference type="Pfam" id="PF04108"/>
    </source>
</evidence>
<dbReference type="AlphaFoldDB" id="A0A9P0H2Y4"/>
<dbReference type="GO" id="GO:0008285">
    <property type="term" value="P:negative regulation of cell population proliferation"/>
    <property type="evidence" value="ECO:0007669"/>
    <property type="project" value="UniProtKB-ARBA"/>
</dbReference>
<dbReference type="PANTHER" id="PTHR13222:SF1">
    <property type="entry name" value="RB1-INDUCIBLE COILED-COIL PROTEIN 1"/>
    <property type="match status" value="1"/>
</dbReference>
<dbReference type="GO" id="GO:0019901">
    <property type="term" value="F:protein kinase binding"/>
    <property type="evidence" value="ECO:0007669"/>
    <property type="project" value="UniProtKB-ARBA"/>
</dbReference>
<evidence type="ECO:0000256" key="16">
    <source>
        <dbReference type="ARBA" id="ARBA00053494"/>
    </source>
</evidence>
<dbReference type="Proteomes" id="UP001152798">
    <property type="component" value="Chromosome 1"/>
</dbReference>
<dbReference type="GO" id="GO:0000422">
    <property type="term" value="P:autophagy of mitochondrion"/>
    <property type="evidence" value="ECO:0007669"/>
    <property type="project" value="TreeGrafter"/>
</dbReference>
<evidence type="ECO:0000313" key="24">
    <source>
        <dbReference type="Proteomes" id="UP001152798"/>
    </source>
</evidence>
<keyword evidence="14" id="KW-0539">Nucleus</keyword>
<gene>
    <name evidence="23" type="ORF">NEZAVI_LOCUS1910</name>
</gene>
<feature type="coiled-coil region" evidence="19">
    <location>
        <begin position="741"/>
        <end position="782"/>
    </location>
</feature>
<dbReference type="PANTHER" id="PTHR13222">
    <property type="entry name" value="RB1-INDUCIBLE COILED-COIL"/>
    <property type="match status" value="1"/>
</dbReference>
<keyword evidence="11 19" id="KW-0175">Coiled coil</keyword>
<dbReference type="InterPro" id="IPR040040">
    <property type="entry name" value="ATG11"/>
</dbReference>
<dbReference type="InterPro" id="IPR045326">
    <property type="entry name" value="ATG17-like_dom"/>
</dbReference>
<reference evidence="23" key="1">
    <citation type="submission" date="2022-01" db="EMBL/GenBank/DDBJ databases">
        <authorList>
            <person name="King R."/>
        </authorList>
    </citation>
    <scope>NUCLEOTIDE SEQUENCE</scope>
</reference>
<keyword evidence="8" id="KW-0653">Protein transport</keyword>
<dbReference type="GO" id="GO:1990316">
    <property type="term" value="C:Atg1/ULK1 kinase complex"/>
    <property type="evidence" value="ECO:0007669"/>
    <property type="project" value="TreeGrafter"/>
</dbReference>
<dbReference type="Pfam" id="PF10377">
    <property type="entry name" value="ATG11"/>
    <property type="match status" value="1"/>
</dbReference>
<keyword evidence="5" id="KW-0813">Transport</keyword>
<evidence type="ECO:0000256" key="19">
    <source>
        <dbReference type="SAM" id="Coils"/>
    </source>
</evidence>
<evidence type="ECO:0000256" key="4">
    <source>
        <dbReference type="ARBA" id="ARBA00004514"/>
    </source>
</evidence>
<keyword evidence="15" id="KW-0131">Cell cycle</keyword>
<dbReference type="Pfam" id="PF04108">
    <property type="entry name" value="ATG17_like"/>
    <property type="match status" value="1"/>
</dbReference>
<dbReference type="GO" id="GO:0034045">
    <property type="term" value="C:phagophore assembly site membrane"/>
    <property type="evidence" value="ECO:0007669"/>
    <property type="project" value="TreeGrafter"/>
</dbReference>
<keyword evidence="10" id="KW-0805">Transcription regulation</keyword>
<feature type="domain" description="Autophagy protein ATG17-like" evidence="21">
    <location>
        <begin position="112"/>
        <end position="508"/>
    </location>
</feature>
<dbReference type="GO" id="GO:0060090">
    <property type="term" value="F:molecular adaptor activity"/>
    <property type="evidence" value="ECO:0007669"/>
    <property type="project" value="TreeGrafter"/>
</dbReference>
<dbReference type="GO" id="GO:0005634">
    <property type="term" value="C:nucleus"/>
    <property type="evidence" value="ECO:0007669"/>
    <property type="project" value="UniProtKB-SubCell"/>
</dbReference>
<feature type="coiled-coil region" evidence="19">
    <location>
        <begin position="824"/>
        <end position="851"/>
    </location>
</feature>
<dbReference type="GO" id="GO:0000045">
    <property type="term" value="P:autophagosome assembly"/>
    <property type="evidence" value="ECO:0007669"/>
    <property type="project" value="InterPro"/>
</dbReference>
<evidence type="ECO:0000256" key="8">
    <source>
        <dbReference type="ARBA" id="ARBA00022927"/>
    </source>
</evidence>
<dbReference type="InterPro" id="IPR019460">
    <property type="entry name" value="Atg11_C"/>
</dbReference>
<evidence type="ECO:0000256" key="5">
    <source>
        <dbReference type="ARBA" id="ARBA00022448"/>
    </source>
</evidence>
<evidence type="ECO:0000313" key="23">
    <source>
        <dbReference type="EMBL" id="CAH1390767.1"/>
    </source>
</evidence>
<comment type="function">
    <text evidence="16">Involved in autophagy. Regulates early events but also late events of autophagosome formation through direct interaction with Atg16L1. Required for the formation of the autophagosome-like double-membrane structure that surrounds the Salmonella-containing vacuole (SCV) during S.typhimurium infection and subsequent xenophagy. Involved in repair of DNA damage caused by ionizing radiation, which subsequently improves cell survival by decreasing apoptosis. Inhibits PTK2/FAK1 and PTK2B/PYK2 kinase activity, affecting their downstream signaling pathways. Plays a role as a modulator of TGF-beta-signaling by restricting substrate specificity of RNF111. Functions as a DNA-binding transcription factor. Is a potent regulator of the RB1 pathway through induction of RB1 expression. Plays a crucial role in muscular differentiation. Plays an indispensable role in fetal hematopoiesis and in the regulation of neuronal homeostasis.</text>
</comment>
<dbReference type="CDD" id="cd17060">
    <property type="entry name" value="Ubl_RB1CC1"/>
    <property type="match status" value="1"/>
</dbReference>
<evidence type="ECO:0000256" key="14">
    <source>
        <dbReference type="ARBA" id="ARBA00023242"/>
    </source>
</evidence>